<organism evidence="1 2">
    <name type="scientific">Rhizobium favelukesii</name>
    <dbReference type="NCBI Taxonomy" id="348824"/>
    <lineage>
        <taxon>Bacteria</taxon>
        <taxon>Pseudomonadati</taxon>
        <taxon>Pseudomonadota</taxon>
        <taxon>Alphaproteobacteria</taxon>
        <taxon>Hyphomicrobiales</taxon>
        <taxon>Rhizobiaceae</taxon>
        <taxon>Rhizobium/Agrobacterium group</taxon>
        <taxon>Rhizobium</taxon>
    </lineage>
</organism>
<proteinExistence type="predicted"/>
<protein>
    <submittedName>
        <fullName evidence="1">Uncharacterized protein</fullName>
    </submittedName>
</protein>
<evidence type="ECO:0000313" key="1">
    <source>
        <dbReference type="EMBL" id="CDM56043.1"/>
    </source>
</evidence>
<accession>W6RBH1</accession>
<dbReference type="KEGG" id="rhl:LPU83_0360"/>
<gene>
    <name evidence="1" type="ORF">LPU83_0360</name>
</gene>
<name>W6RBH1_9HYPH</name>
<dbReference type="HOGENOM" id="CLU_3011245_0_0_5"/>
<dbReference type="Proteomes" id="UP000019443">
    <property type="component" value="Chromosome"/>
</dbReference>
<dbReference type="PATRIC" id="fig|348824.6.peg.376"/>
<keyword evidence="2" id="KW-1185">Reference proteome</keyword>
<sequence>MQQNLPNATLILYPDASHGSLFQYPETFVTPRSCSWTHKAALGWYHDPTSSARPRR</sequence>
<reference evidence="1" key="1">
    <citation type="submission" date="2013-11" db="EMBL/GenBank/DDBJ databases">
        <title>Draft genome sequence of the broad-host-range Rhizobium sp. LPU83 strain, a member of the low-genetic diversity Oregon-like Rhizobium sp. group.</title>
        <authorList>
            <person name="Wibberg D."/>
            <person name="Puehler A."/>
            <person name="Schlueter A."/>
        </authorList>
    </citation>
    <scope>NUCLEOTIDE SEQUENCE [LARGE SCALE GENOMIC DNA]</scope>
    <source>
        <strain evidence="1">LPU83</strain>
    </source>
</reference>
<dbReference type="AlphaFoldDB" id="W6RBH1"/>
<evidence type="ECO:0000313" key="2">
    <source>
        <dbReference type="Proteomes" id="UP000019443"/>
    </source>
</evidence>
<dbReference type="EMBL" id="HG916852">
    <property type="protein sequence ID" value="CDM56043.1"/>
    <property type="molecule type" value="Genomic_DNA"/>
</dbReference>